<dbReference type="InterPro" id="IPR053135">
    <property type="entry name" value="AKR2_Oxidoreductase"/>
</dbReference>
<dbReference type="Gene3D" id="3.20.20.100">
    <property type="entry name" value="NADP-dependent oxidoreductase domain"/>
    <property type="match status" value="1"/>
</dbReference>
<dbReference type="PANTHER" id="PTHR43312:SF1">
    <property type="entry name" value="NADP-DEPENDENT OXIDOREDUCTASE DOMAIN-CONTAINING PROTEIN"/>
    <property type="match status" value="1"/>
</dbReference>
<organism evidence="2 3">
    <name type="scientific">Leptospira idonii</name>
    <dbReference type="NCBI Taxonomy" id="1193500"/>
    <lineage>
        <taxon>Bacteria</taxon>
        <taxon>Pseudomonadati</taxon>
        <taxon>Spirochaetota</taxon>
        <taxon>Spirochaetia</taxon>
        <taxon>Leptospirales</taxon>
        <taxon>Leptospiraceae</taxon>
        <taxon>Leptospira</taxon>
    </lineage>
</organism>
<keyword evidence="3" id="KW-1185">Reference proteome</keyword>
<dbReference type="RefSeq" id="WP_135761430.1">
    <property type="nucleotide sequence ID" value="NZ_RQHW01000047.1"/>
</dbReference>
<proteinExistence type="predicted"/>
<accession>A0A4R9M1X0</accession>
<name>A0A4R9M1X0_9LEPT</name>
<evidence type="ECO:0000313" key="2">
    <source>
        <dbReference type="EMBL" id="TGN18748.1"/>
    </source>
</evidence>
<dbReference type="OrthoDB" id="9773828at2"/>
<gene>
    <name evidence="2" type="ORF">EHS15_15375</name>
</gene>
<dbReference type="SUPFAM" id="SSF51430">
    <property type="entry name" value="NAD(P)-linked oxidoreductase"/>
    <property type="match status" value="1"/>
</dbReference>
<dbReference type="Proteomes" id="UP000298058">
    <property type="component" value="Unassembled WGS sequence"/>
</dbReference>
<protein>
    <submittedName>
        <fullName evidence="2">Aldo/keto reductase</fullName>
    </submittedName>
</protein>
<dbReference type="InterPro" id="IPR023210">
    <property type="entry name" value="NADP_OxRdtase_dom"/>
</dbReference>
<dbReference type="InterPro" id="IPR036812">
    <property type="entry name" value="NAD(P)_OxRdtase_dom_sf"/>
</dbReference>
<reference evidence="2" key="1">
    <citation type="journal article" date="2019" name="PLoS Negl. Trop. Dis.">
        <title>Revisiting the worldwide diversity of Leptospira species in the environment.</title>
        <authorList>
            <person name="Vincent A.T."/>
            <person name="Schiettekatte O."/>
            <person name="Bourhy P."/>
            <person name="Veyrier F.J."/>
            <person name="Picardeau M."/>
        </authorList>
    </citation>
    <scope>NUCLEOTIDE SEQUENCE [LARGE SCALE GENOMIC DNA]</scope>
    <source>
        <strain evidence="2">201300427</strain>
    </source>
</reference>
<dbReference type="AlphaFoldDB" id="A0A4R9M1X0"/>
<dbReference type="EMBL" id="RQHW01000047">
    <property type="protein sequence ID" value="TGN18748.1"/>
    <property type="molecule type" value="Genomic_DNA"/>
</dbReference>
<dbReference type="Pfam" id="PF00248">
    <property type="entry name" value="Aldo_ket_red"/>
    <property type="match status" value="1"/>
</dbReference>
<sequence length="312" mass="35544">MLLSRKRFLWGSLMIPLLSRNILPSPSSENKPSMTGSKQFLAKIISGGESVPRIGLGTYQTFDAIGREDRIQELEKVMLRFYEWGGRMVDSSPMYGSSEEVLGNVSQTLGINSQLFLATKVWIRGKKEGENQMTSSLSKMKRKHLELMQIHNLVDWKTQLTTIKDWKEKGKIKYIGITHYTPSAFPELEAVLKSEKIDFLQIPYSISETEADNRLIPIAYDKGVTVIANEPFDKGNLFRKTKGKHLPEFAKEIGINTWAEYFLKFILASEKVQFVIPATSKLSHLEENMQAGLGNLPNAKERERMKKEFSSF</sequence>
<dbReference type="PANTHER" id="PTHR43312">
    <property type="entry name" value="D-THREO-ALDOSE 1-DEHYDROGENASE"/>
    <property type="match status" value="1"/>
</dbReference>
<evidence type="ECO:0000313" key="3">
    <source>
        <dbReference type="Proteomes" id="UP000298058"/>
    </source>
</evidence>
<dbReference type="CDD" id="cd19095">
    <property type="entry name" value="AKR_PA4992-like"/>
    <property type="match status" value="1"/>
</dbReference>
<feature type="domain" description="NADP-dependent oxidoreductase" evidence="1">
    <location>
        <begin position="53"/>
        <end position="293"/>
    </location>
</feature>
<comment type="caution">
    <text evidence="2">The sequence shown here is derived from an EMBL/GenBank/DDBJ whole genome shotgun (WGS) entry which is preliminary data.</text>
</comment>
<evidence type="ECO:0000259" key="1">
    <source>
        <dbReference type="Pfam" id="PF00248"/>
    </source>
</evidence>